<dbReference type="AlphaFoldDB" id="A0AA41Y7U9"/>
<reference evidence="1" key="1">
    <citation type="submission" date="2022-10" db="EMBL/GenBank/DDBJ databases">
        <title>Gaoshiqiia sediminis gen. nov., sp. nov., isolated from coastal sediment.</title>
        <authorList>
            <person name="Yu W.X."/>
            <person name="Mu D.S."/>
            <person name="Du J.Z."/>
            <person name="Liang Y.Q."/>
        </authorList>
    </citation>
    <scope>NUCLEOTIDE SEQUENCE</scope>
    <source>
        <strain evidence="1">A06</strain>
    </source>
</reference>
<accession>A0AA41Y7U9</accession>
<name>A0AA41Y7U9_9BACT</name>
<keyword evidence="2" id="KW-1185">Reference proteome</keyword>
<sequence length="271" mass="30832">MAGTTEQRIMVYCDFSESMHDAIAHGIRMAGIFKKELCLFHPLGKGGKDDKLGAQKALGNIIRKLKQDLPQLTLSSLTLKGTLPQNMDRLAEQYDGVMLVLTSENIKKKLPALQQSSIPFLFVQGSEKEFLQYNKVILPVDFRKVMKDTSLWASYFGRFNRAETEVLCSRERNKENALLIRKNRKFIEQLLYKLQLDVRFSDAEKGSFGLPFEALGRCLVENFNLMIIPSSQHISLLDLMVGLPEAKIIKKAGRMPVLCINPKRDMYILCD</sequence>
<dbReference type="RefSeq" id="WP_282593594.1">
    <property type="nucleotide sequence ID" value="NZ_JAPAAF010000077.1"/>
</dbReference>
<organism evidence="1 2">
    <name type="scientific">Gaoshiqia sediminis</name>
    <dbReference type="NCBI Taxonomy" id="2986998"/>
    <lineage>
        <taxon>Bacteria</taxon>
        <taxon>Pseudomonadati</taxon>
        <taxon>Bacteroidota</taxon>
        <taxon>Bacteroidia</taxon>
        <taxon>Marinilabiliales</taxon>
        <taxon>Prolixibacteraceae</taxon>
        <taxon>Gaoshiqia</taxon>
    </lineage>
</organism>
<dbReference type="EMBL" id="JAPAAF010000077">
    <property type="protein sequence ID" value="MCW0485009.1"/>
    <property type="molecule type" value="Genomic_DNA"/>
</dbReference>
<gene>
    <name evidence="1" type="ORF">N2K84_19930</name>
</gene>
<dbReference type="Gene3D" id="3.40.50.12370">
    <property type="match status" value="1"/>
</dbReference>
<proteinExistence type="predicted"/>
<evidence type="ECO:0000313" key="2">
    <source>
        <dbReference type="Proteomes" id="UP001163821"/>
    </source>
</evidence>
<protein>
    <recommendedName>
        <fullName evidence="3">UspA domain-containing protein</fullName>
    </recommendedName>
</protein>
<comment type="caution">
    <text evidence="1">The sequence shown here is derived from an EMBL/GenBank/DDBJ whole genome shotgun (WGS) entry which is preliminary data.</text>
</comment>
<dbReference type="Proteomes" id="UP001163821">
    <property type="component" value="Unassembled WGS sequence"/>
</dbReference>
<evidence type="ECO:0000313" key="1">
    <source>
        <dbReference type="EMBL" id="MCW0485009.1"/>
    </source>
</evidence>
<evidence type="ECO:0008006" key="3">
    <source>
        <dbReference type="Google" id="ProtNLM"/>
    </source>
</evidence>